<dbReference type="EMBL" id="MN739531">
    <property type="protein sequence ID" value="QHT11161.1"/>
    <property type="molecule type" value="Genomic_DNA"/>
</dbReference>
<reference evidence="1" key="1">
    <citation type="journal article" date="2020" name="Nature">
        <title>Giant virus diversity and host interactions through global metagenomics.</title>
        <authorList>
            <person name="Schulz F."/>
            <person name="Roux S."/>
            <person name="Paez-Espino D."/>
            <person name="Jungbluth S."/>
            <person name="Walsh D.A."/>
            <person name="Denef V.J."/>
            <person name="McMahon K.D."/>
            <person name="Konstantinidis K.T."/>
            <person name="Eloe-Fadrosh E.A."/>
            <person name="Kyrpides N.C."/>
            <person name="Woyke T."/>
        </authorList>
    </citation>
    <scope>NUCLEOTIDE SEQUENCE</scope>
    <source>
        <strain evidence="1">GVMAG-M-3300023174-111</strain>
    </source>
</reference>
<sequence length="46" mass="5418">MVMKVSDKCSELLAFGVFYSILERKKRLHSFTENTEFHSFTENTES</sequence>
<protein>
    <submittedName>
        <fullName evidence="1">Uncharacterized protein</fullName>
    </submittedName>
</protein>
<evidence type="ECO:0000313" key="1">
    <source>
        <dbReference type="EMBL" id="QHT11161.1"/>
    </source>
</evidence>
<proteinExistence type="predicted"/>
<organism evidence="1">
    <name type="scientific">viral metagenome</name>
    <dbReference type="NCBI Taxonomy" id="1070528"/>
    <lineage>
        <taxon>unclassified sequences</taxon>
        <taxon>metagenomes</taxon>
        <taxon>organismal metagenomes</taxon>
    </lineage>
</organism>
<name>A0A6C0D3M5_9ZZZZ</name>
<dbReference type="AlphaFoldDB" id="A0A6C0D3M5"/>
<accession>A0A6C0D3M5</accession>